<keyword evidence="1" id="KW-0732">Signal</keyword>
<accession>A0A7S0GJD3</accession>
<evidence type="ECO:0000313" key="2">
    <source>
        <dbReference type="EMBL" id="CAD8421063.1"/>
    </source>
</evidence>
<reference evidence="2" key="1">
    <citation type="submission" date="2021-01" db="EMBL/GenBank/DDBJ databases">
        <authorList>
            <person name="Corre E."/>
            <person name="Pelletier E."/>
            <person name="Niang G."/>
            <person name="Scheremetjew M."/>
            <person name="Finn R."/>
            <person name="Kale V."/>
            <person name="Holt S."/>
            <person name="Cochrane G."/>
            <person name="Meng A."/>
            <person name="Brown T."/>
            <person name="Cohen L."/>
        </authorList>
    </citation>
    <scope>NUCLEOTIDE SEQUENCE</scope>
    <source>
        <strain evidence="2">CCAP1064/1</strain>
    </source>
</reference>
<proteinExistence type="predicted"/>
<gene>
    <name evidence="2" type="ORF">PINE0816_LOCUS17214</name>
</gene>
<feature type="chain" id="PRO_5031570201" evidence="1">
    <location>
        <begin position="18"/>
        <end position="261"/>
    </location>
</feature>
<organism evidence="2">
    <name type="scientific">Proboscia inermis</name>
    <dbReference type="NCBI Taxonomy" id="420281"/>
    <lineage>
        <taxon>Eukaryota</taxon>
        <taxon>Sar</taxon>
        <taxon>Stramenopiles</taxon>
        <taxon>Ochrophyta</taxon>
        <taxon>Bacillariophyta</taxon>
        <taxon>Coscinodiscophyceae</taxon>
        <taxon>Rhizosoleniophycidae</taxon>
        <taxon>Rhizosoleniales</taxon>
        <taxon>Rhizosoleniaceae</taxon>
        <taxon>Proboscia</taxon>
    </lineage>
</organism>
<protein>
    <submittedName>
        <fullName evidence="2">Uncharacterized protein</fullName>
    </submittedName>
</protein>
<sequence>MKLTTAAIFFIVGSASAGGTPEVSITLKQGTYDNVKSALAPQISFEGDIQGVEYGASMDVTKPGVPSLWGQIKSEVSGWNVKTRAQYSEGEYDYSTGKGAYVTVEGTNEEDDTFVWGSGTVSTDGASPLKVGAKKIFDTENGKFMVAPRFAFKEEKATVVLGYEKDDTKVFVTATQDDQDVKISHKIDDDNTASIKAGRKGFISAALENESEFGTAKVTVTSDDVDIELKKDGWVAGVTASSLDSEPDVRFSKKIAFSANI</sequence>
<evidence type="ECO:0000256" key="1">
    <source>
        <dbReference type="SAM" id="SignalP"/>
    </source>
</evidence>
<dbReference type="AlphaFoldDB" id="A0A7S0GJD3"/>
<name>A0A7S0GJD3_9STRA</name>
<dbReference type="EMBL" id="HBEL01036721">
    <property type="protein sequence ID" value="CAD8421063.1"/>
    <property type="molecule type" value="Transcribed_RNA"/>
</dbReference>
<feature type="signal peptide" evidence="1">
    <location>
        <begin position="1"/>
        <end position="17"/>
    </location>
</feature>